<reference evidence="4 5" key="1">
    <citation type="journal article" date="2017" name="Int. J. Syst. Evol. Microbiol.">
        <title>Gemmobacter straminiformis sp. nov., isolated from an artificial fountain.</title>
        <authorList>
            <person name="Kang J.Y."/>
            <person name="Kim M.J."/>
            <person name="Chun J."/>
            <person name="Son K.P."/>
            <person name="Jahng K.Y."/>
        </authorList>
    </citation>
    <scope>NUCLEOTIDE SEQUENCE [LARGE SCALE GENOMIC DNA]</scope>
    <source>
        <strain evidence="4 5">CAM-8</strain>
    </source>
</reference>
<evidence type="ECO:0000256" key="2">
    <source>
        <dbReference type="ARBA" id="ARBA00022898"/>
    </source>
</evidence>
<dbReference type="InterPro" id="IPR050477">
    <property type="entry name" value="GrpII_AminoAcid_Decarb"/>
</dbReference>
<evidence type="ECO:0000313" key="4">
    <source>
        <dbReference type="EMBL" id="MBC2836914.1"/>
    </source>
</evidence>
<comment type="caution">
    <text evidence="4">The sequence shown here is derived from an EMBL/GenBank/DDBJ whole genome shotgun (WGS) entry which is preliminary data.</text>
</comment>
<accession>A0A842ICU7</accession>
<keyword evidence="5" id="KW-1185">Reference proteome</keyword>
<dbReference type="InterPro" id="IPR015424">
    <property type="entry name" value="PyrdxlP-dep_Trfase"/>
</dbReference>
<sequence>MATALTGTHGHHRRLLSALTYTQQERRLALDRRPGDGTPETWFLGPKGENGDFLKSLVARAIDHAIDSRKQYMPHDPPIYPESRRPGLRFSEEFITKRLDDVLLYLRGSVPLSSHRNLSHMYWDQSLPAITGYIAGLLYNQNNVAAEASPTTTLFEIEVGNDLCRMLGYSLPSNDQITGGAVKPWGHITCGGSVANAESIWAARNLKYLALALAQAIRQEAPLAAAKNITVRTLNGQRHRLLELGPWQLLNLPIDEVIALAPRISKVGGISPADVEAALALHSVQSLGLVTFHRRYLPDTSPPLLITPATAHYSFPKGMALVGLGREQLHPVPVDLDGRMDTVALRAILDRCLDDQVPVMQVTAVMGTTEESAVDPLADIIALREEYRAQGLEFSVHADCAWGGYFASLLRETEVTPNAITAPAAEAAAAASASASAAAAGDRHKPLAATPTDASALESDPWSVLLAGPDPKSPGMMMSEYVLRQFLALPQADTITVDPHKAGFIPYPAGALCYRNGAMRDVVAFTAPVVYHGGIDPTVGVYGIEGSKPGAAAAAVYMSHLVIRPDRSGYGDLLSRCIFNSKRFYASLVGLSGPCFTVTPFQRLPVEKTAGCTPADVAEQRAYIANHIAPLTSADLAGAMLDDPNLFALFRDIGPDLTITTYAFNLVTANGPNRDLALMNEMNDRIYRKLSLQSFNGGTIPTAPMFVTSSQFTPSGYGQGFVDTFATRAGVTPAAGLPISFLISTVQNPWLGEADGGHLTTLMNALFDTATEAAQFVMARHGLTPPDA</sequence>
<name>A0A842ICU7_9RHOB</name>
<gene>
    <name evidence="4" type="ORF">H7F16_15450</name>
</gene>
<dbReference type="PANTHER" id="PTHR42735:SF4">
    <property type="entry name" value="PYRIDOXAL PHOSPHATE-DEPENDENT DECARBOXYLASE FAMILY PROTEIN"/>
    <property type="match status" value="1"/>
</dbReference>
<dbReference type="PANTHER" id="PTHR42735">
    <property type="match status" value="1"/>
</dbReference>
<evidence type="ECO:0000256" key="3">
    <source>
        <dbReference type="ARBA" id="ARBA00023239"/>
    </source>
</evidence>
<evidence type="ECO:0000313" key="5">
    <source>
        <dbReference type="Proteomes" id="UP000555411"/>
    </source>
</evidence>
<dbReference type="AlphaFoldDB" id="A0A842ICU7"/>
<dbReference type="RefSeq" id="WP_185798512.1">
    <property type="nucleotide sequence ID" value="NZ_JACLQD010000004.1"/>
</dbReference>
<keyword evidence="3" id="KW-0456">Lyase</keyword>
<evidence type="ECO:0000256" key="1">
    <source>
        <dbReference type="ARBA" id="ARBA00001933"/>
    </source>
</evidence>
<dbReference type="SUPFAM" id="SSF53383">
    <property type="entry name" value="PLP-dependent transferases"/>
    <property type="match status" value="1"/>
</dbReference>
<keyword evidence="2" id="KW-0663">Pyridoxal phosphate</keyword>
<protein>
    <submittedName>
        <fullName evidence="4">Decarboxylase</fullName>
    </submittedName>
</protein>
<dbReference type="Proteomes" id="UP000555411">
    <property type="component" value="Unassembled WGS sequence"/>
</dbReference>
<dbReference type="Gene3D" id="3.40.640.10">
    <property type="entry name" value="Type I PLP-dependent aspartate aminotransferase-like (Major domain)"/>
    <property type="match status" value="1"/>
</dbReference>
<comment type="cofactor">
    <cofactor evidence="1">
        <name>pyridoxal 5'-phosphate</name>
        <dbReference type="ChEBI" id="CHEBI:597326"/>
    </cofactor>
</comment>
<proteinExistence type="predicted"/>
<dbReference type="EMBL" id="JACLQD010000004">
    <property type="protein sequence ID" value="MBC2836914.1"/>
    <property type="molecule type" value="Genomic_DNA"/>
</dbReference>
<dbReference type="InterPro" id="IPR015421">
    <property type="entry name" value="PyrdxlP-dep_Trfase_major"/>
</dbReference>
<organism evidence="4 5">
    <name type="scientific">Paragemmobacter straminiformis</name>
    <dbReference type="NCBI Taxonomy" id="2045119"/>
    <lineage>
        <taxon>Bacteria</taxon>
        <taxon>Pseudomonadati</taxon>
        <taxon>Pseudomonadota</taxon>
        <taxon>Alphaproteobacteria</taxon>
        <taxon>Rhodobacterales</taxon>
        <taxon>Paracoccaceae</taxon>
        <taxon>Paragemmobacter</taxon>
    </lineage>
</organism>